<reference evidence="2" key="2">
    <citation type="submission" date="2021-02" db="EMBL/GenBank/DDBJ databases">
        <authorList>
            <person name="Kimball J.A."/>
            <person name="Haas M.W."/>
            <person name="Macchietto M."/>
            <person name="Kono T."/>
            <person name="Duquette J."/>
            <person name="Shao M."/>
        </authorList>
    </citation>
    <scope>NUCLEOTIDE SEQUENCE</scope>
    <source>
        <tissue evidence="2">Fresh leaf tissue</tissue>
    </source>
</reference>
<gene>
    <name evidence="2" type="ORF">GUJ93_ZPchr0007g3038</name>
</gene>
<reference evidence="2" key="1">
    <citation type="journal article" date="2021" name="bioRxiv">
        <title>Whole Genome Assembly and Annotation of Northern Wild Rice, Zizania palustris L., Supports a Whole Genome Duplication in the Zizania Genus.</title>
        <authorList>
            <person name="Haas M."/>
            <person name="Kono T."/>
            <person name="Macchietto M."/>
            <person name="Millas R."/>
            <person name="McGilp L."/>
            <person name="Shao M."/>
            <person name="Duquette J."/>
            <person name="Hirsch C.N."/>
            <person name="Kimball J."/>
        </authorList>
    </citation>
    <scope>NUCLEOTIDE SEQUENCE</scope>
    <source>
        <tissue evidence="2">Fresh leaf tissue</tissue>
    </source>
</reference>
<name>A0A8J5TA58_ZIZPA</name>
<comment type="caution">
    <text evidence="2">The sequence shown here is derived from an EMBL/GenBank/DDBJ whole genome shotgun (WGS) entry which is preliminary data.</text>
</comment>
<keyword evidence="3" id="KW-1185">Reference proteome</keyword>
<dbReference type="AlphaFoldDB" id="A0A8J5TA58"/>
<feature type="region of interest" description="Disordered" evidence="1">
    <location>
        <begin position="1"/>
        <end position="36"/>
    </location>
</feature>
<evidence type="ECO:0000313" key="2">
    <source>
        <dbReference type="EMBL" id="KAG8081082.1"/>
    </source>
</evidence>
<sequence length="68" mass="7683">MPHASMSLPLRLPEPPSMAPRGRSVTRQEPWPPPAPVWRQCQPLSLSDSQYELAEFWSDLRAELTKAG</sequence>
<proteinExistence type="predicted"/>
<evidence type="ECO:0000313" key="3">
    <source>
        <dbReference type="Proteomes" id="UP000729402"/>
    </source>
</evidence>
<protein>
    <submittedName>
        <fullName evidence="2">Uncharacterized protein</fullName>
    </submittedName>
</protein>
<dbReference type="EMBL" id="JAAALK010000282">
    <property type="protein sequence ID" value="KAG8081082.1"/>
    <property type="molecule type" value="Genomic_DNA"/>
</dbReference>
<accession>A0A8J5TA58</accession>
<dbReference type="Proteomes" id="UP000729402">
    <property type="component" value="Unassembled WGS sequence"/>
</dbReference>
<evidence type="ECO:0000256" key="1">
    <source>
        <dbReference type="SAM" id="MobiDB-lite"/>
    </source>
</evidence>
<organism evidence="2 3">
    <name type="scientific">Zizania palustris</name>
    <name type="common">Northern wild rice</name>
    <dbReference type="NCBI Taxonomy" id="103762"/>
    <lineage>
        <taxon>Eukaryota</taxon>
        <taxon>Viridiplantae</taxon>
        <taxon>Streptophyta</taxon>
        <taxon>Embryophyta</taxon>
        <taxon>Tracheophyta</taxon>
        <taxon>Spermatophyta</taxon>
        <taxon>Magnoliopsida</taxon>
        <taxon>Liliopsida</taxon>
        <taxon>Poales</taxon>
        <taxon>Poaceae</taxon>
        <taxon>BOP clade</taxon>
        <taxon>Oryzoideae</taxon>
        <taxon>Oryzeae</taxon>
        <taxon>Zizaniinae</taxon>
        <taxon>Zizania</taxon>
    </lineage>
</organism>